<organism evidence="1 2">
    <name type="scientific">Ambispora leptoticha</name>
    <dbReference type="NCBI Taxonomy" id="144679"/>
    <lineage>
        <taxon>Eukaryota</taxon>
        <taxon>Fungi</taxon>
        <taxon>Fungi incertae sedis</taxon>
        <taxon>Mucoromycota</taxon>
        <taxon>Glomeromycotina</taxon>
        <taxon>Glomeromycetes</taxon>
        <taxon>Archaeosporales</taxon>
        <taxon>Ambisporaceae</taxon>
        <taxon>Ambispora</taxon>
    </lineage>
</organism>
<dbReference type="Proteomes" id="UP000789508">
    <property type="component" value="Unassembled WGS sequence"/>
</dbReference>
<reference evidence="1" key="1">
    <citation type="submission" date="2021-06" db="EMBL/GenBank/DDBJ databases">
        <authorList>
            <person name="Kallberg Y."/>
            <person name="Tangrot J."/>
            <person name="Rosling A."/>
        </authorList>
    </citation>
    <scope>NUCLEOTIDE SEQUENCE</scope>
    <source>
        <strain evidence="1">FL130A</strain>
    </source>
</reference>
<name>A0A9N9HHC3_9GLOM</name>
<keyword evidence="2" id="KW-1185">Reference proteome</keyword>
<evidence type="ECO:0000313" key="1">
    <source>
        <dbReference type="EMBL" id="CAG8674045.1"/>
    </source>
</evidence>
<proteinExistence type="predicted"/>
<dbReference type="EMBL" id="CAJVPS010012903">
    <property type="protein sequence ID" value="CAG8674045.1"/>
    <property type="molecule type" value="Genomic_DNA"/>
</dbReference>
<comment type="caution">
    <text evidence="1">The sequence shown here is derived from an EMBL/GenBank/DDBJ whole genome shotgun (WGS) entry which is preliminary data.</text>
</comment>
<evidence type="ECO:0000313" key="2">
    <source>
        <dbReference type="Proteomes" id="UP000789508"/>
    </source>
</evidence>
<protein>
    <submittedName>
        <fullName evidence="1">11488_t:CDS:1</fullName>
    </submittedName>
</protein>
<dbReference type="AlphaFoldDB" id="A0A9N9HHC3"/>
<gene>
    <name evidence="1" type="ORF">ALEPTO_LOCUS10683</name>
</gene>
<sequence>MSHNKLPTNEDIFEPLNSRKCKIREKWCHGDDQHPLYRDLDNKKRRFGFRISFSLVKNVLKEKLCGQRRSILVVVPGTILQTVWKAKRVELEGRSNEDPV</sequence>
<accession>A0A9N9HHC3</accession>